<dbReference type="PANTHER" id="PTHR28080">
    <property type="entry name" value="PEROXISOMAL BIOGENESIS FACTOR 3"/>
    <property type="match status" value="1"/>
</dbReference>
<dbReference type="OrthoDB" id="45930at2759"/>
<name>A0A8S0SLA5_OLEEU</name>
<dbReference type="Proteomes" id="UP000594638">
    <property type="component" value="Unassembled WGS sequence"/>
</dbReference>
<dbReference type="InterPro" id="IPR006966">
    <property type="entry name" value="Peroxin-3"/>
</dbReference>
<keyword evidence="1" id="KW-0472">Membrane</keyword>
<evidence type="ECO:0000313" key="3">
    <source>
        <dbReference type="Proteomes" id="UP000594638"/>
    </source>
</evidence>
<evidence type="ECO:0000256" key="1">
    <source>
        <dbReference type="SAM" id="Phobius"/>
    </source>
</evidence>
<dbReference type="GO" id="GO:0030674">
    <property type="term" value="F:protein-macromolecule adaptor activity"/>
    <property type="evidence" value="ECO:0007669"/>
    <property type="project" value="TreeGrafter"/>
</dbReference>
<proteinExistence type="predicted"/>
<dbReference type="GO" id="GO:0045046">
    <property type="term" value="P:protein import into peroxisome membrane"/>
    <property type="evidence" value="ECO:0007669"/>
    <property type="project" value="TreeGrafter"/>
</dbReference>
<reference evidence="2 3" key="1">
    <citation type="submission" date="2019-12" db="EMBL/GenBank/DDBJ databases">
        <authorList>
            <person name="Alioto T."/>
            <person name="Alioto T."/>
            <person name="Gomez Garrido J."/>
        </authorList>
    </citation>
    <scope>NUCLEOTIDE SEQUENCE [LARGE SCALE GENOMIC DNA]</scope>
</reference>
<sequence length="370" mass="42254">MWQFWRRHKRKVYVTLGVLGSGYFLYKLYDAHRRRLSDLEKQLADERGHSELIKAQMQSHFESIQRIADSTTFPHVMEYLESQVAENLDLAHFTERLIQGKGQPNTLTTAEKLELWDRLKILSFTRMVLSLWTMSMLSLYVRVQVNILGRHLYIGTARDLGSSPQLDEADLIDRNDEQQFLAYADYLSNFGLPTLISDTEAATSQVLKGKLLKDFFTATILDETIVQILDTFMSMGSPHHWVGYLMPEDSGVYNLVSQSSSSGYSDLPHATKLEQLMGETRAVLLSVEFGNIIEMSLKTLVNELMKDISSQCGESTLLSGMPLAKLLPRIAQIGQQLLKEPYRSRYVQNICSIPEVEQFFTLLYSSTPFL</sequence>
<keyword evidence="3" id="KW-1185">Reference proteome</keyword>
<gene>
    <name evidence="2" type="ORF">OLEA9_A012561</name>
</gene>
<dbReference type="Pfam" id="PF04882">
    <property type="entry name" value="Peroxin-3"/>
    <property type="match status" value="1"/>
</dbReference>
<dbReference type="PANTHER" id="PTHR28080:SF1">
    <property type="entry name" value="PEROXISOMAL BIOGENESIS FACTOR 3"/>
    <property type="match status" value="1"/>
</dbReference>
<dbReference type="GO" id="GO:0005778">
    <property type="term" value="C:peroxisomal membrane"/>
    <property type="evidence" value="ECO:0007669"/>
    <property type="project" value="InterPro"/>
</dbReference>
<evidence type="ECO:0000313" key="2">
    <source>
        <dbReference type="EMBL" id="CAA2993716.1"/>
    </source>
</evidence>
<keyword evidence="1" id="KW-0812">Transmembrane</keyword>
<dbReference type="Gramene" id="OE9A012561T4">
    <property type="protein sequence ID" value="OE9A012561C4"/>
    <property type="gene ID" value="OE9A012561"/>
</dbReference>
<accession>A0A8S0SLA5</accession>
<feature type="transmembrane region" description="Helical" evidence="1">
    <location>
        <begin position="12"/>
        <end position="29"/>
    </location>
</feature>
<dbReference type="EMBL" id="CACTIH010005453">
    <property type="protein sequence ID" value="CAA2993716.1"/>
    <property type="molecule type" value="Genomic_DNA"/>
</dbReference>
<protein>
    <submittedName>
        <fullName evidence="2">Peroxisome biogenesis 3-2-like</fullName>
    </submittedName>
</protein>
<comment type="caution">
    <text evidence="2">The sequence shown here is derived from an EMBL/GenBank/DDBJ whole genome shotgun (WGS) entry which is preliminary data.</text>
</comment>
<keyword evidence="1" id="KW-1133">Transmembrane helix</keyword>
<organism evidence="2 3">
    <name type="scientific">Olea europaea subsp. europaea</name>
    <dbReference type="NCBI Taxonomy" id="158383"/>
    <lineage>
        <taxon>Eukaryota</taxon>
        <taxon>Viridiplantae</taxon>
        <taxon>Streptophyta</taxon>
        <taxon>Embryophyta</taxon>
        <taxon>Tracheophyta</taxon>
        <taxon>Spermatophyta</taxon>
        <taxon>Magnoliopsida</taxon>
        <taxon>eudicotyledons</taxon>
        <taxon>Gunneridae</taxon>
        <taxon>Pentapetalae</taxon>
        <taxon>asterids</taxon>
        <taxon>lamiids</taxon>
        <taxon>Lamiales</taxon>
        <taxon>Oleaceae</taxon>
        <taxon>Oleeae</taxon>
        <taxon>Olea</taxon>
    </lineage>
</organism>
<dbReference type="AlphaFoldDB" id="A0A8S0SLA5"/>